<dbReference type="PANTHER" id="PTHR24345">
    <property type="entry name" value="SERINE/THREONINE-PROTEIN KINASE PLK"/>
    <property type="match status" value="1"/>
</dbReference>
<dbReference type="GO" id="GO:0005737">
    <property type="term" value="C:cytoplasm"/>
    <property type="evidence" value="ECO:0007669"/>
    <property type="project" value="TreeGrafter"/>
</dbReference>
<dbReference type="GO" id="GO:0000922">
    <property type="term" value="C:spindle pole"/>
    <property type="evidence" value="ECO:0007669"/>
    <property type="project" value="TreeGrafter"/>
</dbReference>
<keyword evidence="3" id="KW-0677">Repeat</keyword>
<dbReference type="Gene3D" id="3.30.1120.30">
    <property type="entry name" value="POLO box domain"/>
    <property type="match status" value="2"/>
</dbReference>
<dbReference type="GO" id="GO:0005524">
    <property type="term" value="F:ATP binding"/>
    <property type="evidence" value="ECO:0007669"/>
    <property type="project" value="UniProtKB-UniRule"/>
</dbReference>
<feature type="binding site" evidence="7">
    <location>
        <position position="56"/>
    </location>
    <ligand>
        <name>ATP</name>
        <dbReference type="ChEBI" id="CHEBI:30616"/>
    </ligand>
</feature>
<evidence type="ECO:0000256" key="5">
    <source>
        <dbReference type="ARBA" id="ARBA00022777"/>
    </source>
</evidence>
<keyword evidence="6 7" id="KW-0067">ATP-binding</keyword>
<dbReference type="InterPro" id="IPR000959">
    <property type="entry name" value="POLO_box_dom"/>
</dbReference>
<dbReference type="GO" id="GO:0007052">
    <property type="term" value="P:mitotic spindle organization"/>
    <property type="evidence" value="ECO:0007669"/>
    <property type="project" value="TreeGrafter"/>
</dbReference>
<keyword evidence="4 7" id="KW-0547">Nucleotide-binding</keyword>
<dbReference type="GO" id="GO:0000776">
    <property type="term" value="C:kinetochore"/>
    <property type="evidence" value="ECO:0007669"/>
    <property type="project" value="TreeGrafter"/>
</dbReference>
<feature type="compositionally biased region" description="Basic and acidic residues" evidence="8">
    <location>
        <begin position="496"/>
        <end position="512"/>
    </location>
</feature>
<evidence type="ECO:0000256" key="2">
    <source>
        <dbReference type="ARBA" id="ARBA00022679"/>
    </source>
</evidence>
<dbReference type="CDD" id="cd13117">
    <property type="entry name" value="POLO_box_2"/>
    <property type="match status" value="1"/>
</dbReference>
<dbReference type="Pfam" id="PF00659">
    <property type="entry name" value="POLO_box"/>
    <property type="match status" value="1"/>
</dbReference>
<dbReference type="STRING" id="105696.A0A1Y2ME37"/>
<dbReference type="OMA" id="SPWIDFY"/>
<dbReference type="SUPFAM" id="SSF56112">
    <property type="entry name" value="Protein kinase-like (PK-like)"/>
    <property type="match status" value="1"/>
</dbReference>
<feature type="compositionally biased region" description="Basic and acidic residues" evidence="8">
    <location>
        <begin position="458"/>
        <end position="468"/>
    </location>
</feature>
<dbReference type="Proteomes" id="UP000193240">
    <property type="component" value="Unassembled WGS sequence"/>
</dbReference>
<dbReference type="SUPFAM" id="SSF82615">
    <property type="entry name" value="Polo-box domain"/>
    <property type="match status" value="2"/>
</dbReference>
<dbReference type="Pfam" id="PF00069">
    <property type="entry name" value="Pkinase"/>
    <property type="match status" value="1"/>
</dbReference>
<dbReference type="InterPro" id="IPR036947">
    <property type="entry name" value="POLO_box_dom_sf"/>
</dbReference>
<dbReference type="FunCoup" id="A0A1Y2ME37">
    <property type="interactions" value="280"/>
</dbReference>
<keyword evidence="2" id="KW-0808">Transferase</keyword>
<dbReference type="GO" id="GO:0005816">
    <property type="term" value="C:spindle pole body"/>
    <property type="evidence" value="ECO:0007669"/>
    <property type="project" value="TreeGrafter"/>
</dbReference>
<feature type="region of interest" description="Disordered" evidence="8">
    <location>
        <begin position="1"/>
        <end position="22"/>
    </location>
</feature>
<evidence type="ECO:0000259" key="9">
    <source>
        <dbReference type="PROSITE" id="PS50011"/>
    </source>
</evidence>
<dbReference type="InParanoid" id="A0A1Y2ME37"/>
<dbReference type="GO" id="GO:0004674">
    <property type="term" value="F:protein serine/threonine kinase activity"/>
    <property type="evidence" value="ECO:0007669"/>
    <property type="project" value="UniProtKB-KW"/>
</dbReference>
<protein>
    <recommendedName>
        <fullName evidence="9">Protein kinase domain-containing protein</fullName>
    </recommendedName>
</protein>
<keyword evidence="5" id="KW-0418">Kinase</keyword>
<evidence type="ECO:0000256" key="7">
    <source>
        <dbReference type="PROSITE-ProRule" id="PRU10141"/>
    </source>
</evidence>
<proteinExistence type="predicted"/>
<evidence type="ECO:0000256" key="4">
    <source>
        <dbReference type="ARBA" id="ARBA00022741"/>
    </source>
</evidence>
<dbReference type="Gene3D" id="1.10.510.10">
    <property type="entry name" value="Transferase(Phosphotransferase) domain 1"/>
    <property type="match status" value="1"/>
</dbReference>
<dbReference type="EMBL" id="KZ107838">
    <property type="protein sequence ID" value="OSS54049.1"/>
    <property type="molecule type" value="Genomic_DNA"/>
</dbReference>
<reference evidence="10 11" key="1">
    <citation type="journal article" date="2017" name="Genome Announc.">
        <title>Genome sequence of the saprophytic ascomycete Epicoccum nigrum ICMP 19927 strain isolated from New Zealand.</title>
        <authorList>
            <person name="Fokin M."/>
            <person name="Fleetwood D."/>
            <person name="Weir B.S."/>
            <person name="Villas-Boas S.G."/>
        </authorList>
    </citation>
    <scope>NUCLEOTIDE SEQUENCE [LARGE SCALE GENOMIC DNA]</scope>
    <source>
        <strain evidence="10 11">ICMP 19927</strain>
    </source>
</reference>
<accession>A0A1Y2ME37</accession>
<dbReference type="InterPro" id="IPR000719">
    <property type="entry name" value="Prot_kinase_dom"/>
</dbReference>
<feature type="domain" description="Protein kinase" evidence="9">
    <location>
        <begin position="23"/>
        <end position="289"/>
    </location>
</feature>
<evidence type="ECO:0000256" key="3">
    <source>
        <dbReference type="ARBA" id="ARBA00022737"/>
    </source>
</evidence>
<dbReference type="GO" id="GO:0005634">
    <property type="term" value="C:nucleus"/>
    <property type="evidence" value="ECO:0007669"/>
    <property type="project" value="TreeGrafter"/>
</dbReference>
<evidence type="ECO:0000313" key="10">
    <source>
        <dbReference type="EMBL" id="OSS54049.1"/>
    </source>
</evidence>
<dbReference type="PROSITE" id="PS50011">
    <property type="entry name" value="PROTEIN_KINASE_DOM"/>
    <property type="match status" value="1"/>
</dbReference>
<feature type="compositionally biased region" description="Low complexity" evidence="8">
    <location>
        <begin position="549"/>
        <end position="561"/>
    </location>
</feature>
<sequence>MSAPSVHAEPPPEVVRDPEGLQYETGPQLGKGGFAICHRAKLLGHDHLGSSTVALKIVRSQMEPPKLAQKFVTELQIHSKLAHPNIVEFYRAFSFHSSTYVVLELCENGSLADAIKKRKYFTMPEIRRFMIQTCGAIKYLHQRNIVHRDLKTGNLFLDKDMNVKVGDFGLAALLLSQNDYGAIRRTTMCGTPNYLAPEVLEKTGKGHDEKVDLWAIGIMMYTLAVGRAPFHAAKREDIYRKLKAREYSWPDPAKCANDITDDLRDIVSLLLVHEDDRPTPDQIVAHPYFKHGMIPLELDSACTYKVPKWPKERAPSAATIRRGYTDEWWTLCKASSVGEYDTGKAFGAYGSRRNKTVARDCQKEIEAGKQPSVPFKTDVVYVPFPARVQWPHQPAPGGLSEISEERESSQEGQALIETSGNADRLNGRLPRVRKAMPPPALKENESAKEEAAPVAEPEPARRILDKAPTRLRATRKVPSSSAPVSADTAPAPAPVRETRPTTRARAAREGAKKSTQAIETGLPDLPPLRPTKTTVKVTEIPEPTSQPIAPTRSAKASTSARSEPKIRPVSAELSATDPVTVLARLYTFRDNLARALEKKPSKSRREQPPQLPFVTKWVDYSRRYGVGYVLDDGSIGTLLTGNDQNPVTAAIATDGYNHLKKNGRNREAAKSVPLDYFTTVKKDRGLSQIEIHDRRRTEEIRTVWHKFGKYMCATFGDEELLVKEGPKQSNFVKFYQRLGNVGIWGFDDGSFQFNFPDHTKLVLSSDGGYATFLCLPYEATALLEATGNVPWRHVRARETLKGSLQQLLYGSANKADGYTEMTQGNHLREKIEFIHAVIGEWVQEGGLGCLIEPKEYSWTGPQLEETKRLDWASVGRFGGDVFS</sequence>
<dbReference type="AlphaFoldDB" id="A0A1Y2ME37"/>
<dbReference type="Gene3D" id="3.30.200.20">
    <property type="entry name" value="Phosphorylase Kinase, domain 1"/>
    <property type="match status" value="1"/>
</dbReference>
<dbReference type="InterPro" id="IPR033701">
    <property type="entry name" value="POLO_box_1"/>
</dbReference>
<evidence type="ECO:0000256" key="1">
    <source>
        <dbReference type="ARBA" id="ARBA00022527"/>
    </source>
</evidence>
<dbReference type="PROSITE" id="PS00108">
    <property type="entry name" value="PROTEIN_KINASE_ST"/>
    <property type="match status" value="1"/>
</dbReference>
<feature type="region of interest" description="Disordered" evidence="8">
    <location>
        <begin position="392"/>
        <end position="566"/>
    </location>
</feature>
<dbReference type="InterPro" id="IPR011009">
    <property type="entry name" value="Kinase-like_dom_sf"/>
</dbReference>
<feature type="compositionally biased region" description="Basic and acidic residues" evidence="8">
    <location>
        <begin position="442"/>
        <end position="451"/>
    </location>
</feature>
<keyword evidence="1" id="KW-0723">Serine/threonine-protein kinase</keyword>
<keyword evidence="11" id="KW-1185">Reference proteome</keyword>
<gene>
    <name evidence="10" type="ORF">B5807_00887</name>
</gene>
<dbReference type="CDD" id="cd13118">
    <property type="entry name" value="POLO_box_1"/>
    <property type="match status" value="1"/>
</dbReference>
<evidence type="ECO:0000256" key="6">
    <source>
        <dbReference type="ARBA" id="ARBA00022840"/>
    </source>
</evidence>
<dbReference type="InterPro" id="IPR008271">
    <property type="entry name" value="Ser/Thr_kinase_AS"/>
</dbReference>
<name>A0A1Y2ME37_EPING</name>
<organism evidence="10 11">
    <name type="scientific">Epicoccum nigrum</name>
    <name type="common">Soil fungus</name>
    <name type="synonym">Epicoccum purpurascens</name>
    <dbReference type="NCBI Taxonomy" id="105696"/>
    <lineage>
        <taxon>Eukaryota</taxon>
        <taxon>Fungi</taxon>
        <taxon>Dikarya</taxon>
        <taxon>Ascomycota</taxon>
        <taxon>Pezizomycotina</taxon>
        <taxon>Dothideomycetes</taxon>
        <taxon>Pleosporomycetidae</taxon>
        <taxon>Pleosporales</taxon>
        <taxon>Pleosporineae</taxon>
        <taxon>Didymellaceae</taxon>
        <taxon>Epicoccum</taxon>
    </lineage>
</organism>
<evidence type="ECO:0000313" key="11">
    <source>
        <dbReference type="Proteomes" id="UP000193240"/>
    </source>
</evidence>
<dbReference type="PROSITE" id="PS00107">
    <property type="entry name" value="PROTEIN_KINASE_ATP"/>
    <property type="match status" value="1"/>
</dbReference>
<evidence type="ECO:0000256" key="8">
    <source>
        <dbReference type="SAM" id="MobiDB-lite"/>
    </source>
</evidence>
<dbReference type="PANTHER" id="PTHR24345:SF0">
    <property type="entry name" value="CELL CYCLE SERINE_THREONINE-PROTEIN KINASE CDC5_MSD2"/>
    <property type="match status" value="1"/>
</dbReference>
<dbReference type="InterPro" id="IPR033695">
    <property type="entry name" value="POLO_box_2"/>
</dbReference>
<dbReference type="FunFam" id="1.10.510.10:FF:000762">
    <property type="entry name" value="Serine/threonine-protein kinase"/>
    <property type="match status" value="1"/>
</dbReference>
<dbReference type="InterPro" id="IPR017441">
    <property type="entry name" value="Protein_kinase_ATP_BS"/>
</dbReference>
<dbReference type="SMART" id="SM00220">
    <property type="entry name" value="S_TKc"/>
    <property type="match status" value="1"/>
</dbReference>